<dbReference type="EMBL" id="VSRR010108724">
    <property type="protein sequence ID" value="MPC97130.1"/>
    <property type="molecule type" value="Genomic_DNA"/>
</dbReference>
<sequence>MPPPFLGNVFILPQKTLFQQPFTPSSLAPGITVASNPHVSYKSYSQRYPPALNPLSFPPFLPPQAISP</sequence>
<keyword evidence="2" id="KW-1185">Reference proteome</keyword>
<accession>A0A5B7JK20</accession>
<reference evidence="1 2" key="1">
    <citation type="submission" date="2019-05" db="EMBL/GenBank/DDBJ databases">
        <title>Another draft genome of Portunus trituberculatus and its Hox gene families provides insights of decapod evolution.</title>
        <authorList>
            <person name="Jeong J.-H."/>
            <person name="Song I."/>
            <person name="Kim S."/>
            <person name="Choi T."/>
            <person name="Kim D."/>
            <person name="Ryu S."/>
            <person name="Kim W."/>
        </authorList>
    </citation>
    <scope>NUCLEOTIDE SEQUENCE [LARGE SCALE GENOMIC DNA]</scope>
    <source>
        <tissue evidence="1">Muscle</tissue>
    </source>
</reference>
<evidence type="ECO:0000313" key="2">
    <source>
        <dbReference type="Proteomes" id="UP000324222"/>
    </source>
</evidence>
<proteinExistence type="predicted"/>
<organism evidence="1 2">
    <name type="scientific">Portunus trituberculatus</name>
    <name type="common">Swimming crab</name>
    <name type="synonym">Neptunus trituberculatus</name>
    <dbReference type="NCBI Taxonomy" id="210409"/>
    <lineage>
        <taxon>Eukaryota</taxon>
        <taxon>Metazoa</taxon>
        <taxon>Ecdysozoa</taxon>
        <taxon>Arthropoda</taxon>
        <taxon>Crustacea</taxon>
        <taxon>Multicrustacea</taxon>
        <taxon>Malacostraca</taxon>
        <taxon>Eumalacostraca</taxon>
        <taxon>Eucarida</taxon>
        <taxon>Decapoda</taxon>
        <taxon>Pleocyemata</taxon>
        <taxon>Brachyura</taxon>
        <taxon>Eubrachyura</taxon>
        <taxon>Portunoidea</taxon>
        <taxon>Portunidae</taxon>
        <taxon>Portuninae</taxon>
        <taxon>Portunus</taxon>
    </lineage>
</organism>
<dbReference type="AlphaFoldDB" id="A0A5B7JK20"/>
<evidence type="ECO:0000313" key="1">
    <source>
        <dbReference type="EMBL" id="MPC97130.1"/>
    </source>
</evidence>
<gene>
    <name evidence="1" type="ORF">E2C01_092424</name>
</gene>
<comment type="caution">
    <text evidence="1">The sequence shown here is derived from an EMBL/GenBank/DDBJ whole genome shotgun (WGS) entry which is preliminary data.</text>
</comment>
<dbReference type="Proteomes" id="UP000324222">
    <property type="component" value="Unassembled WGS sequence"/>
</dbReference>
<name>A0A5B7JK20_PORTR</name>
<protein>
    <submittedName>
        <fullName evidence="1">Uncharacterized protein</fullName>
    </submittedName>
</protein>